<keyword evidence="1" id="KW-0812">Transmembrane</keyword>
<dbReference type="EMBL" id="BAABLP010000005">
    <property type="protein sequence ID" value="GAA4750959.1"/>
    <property type="molecule type" value="Genomic_DNA"/>
</dbReference>
<evidence type="ECO:0000313" key="3">
    <source>
        <dbReference type="Proteomes" id="UP001500121"/>
    </source>
</evidence>
<sequence length="352" mass="37197">MTPVDRWMRRLTVGVVSGVALTFVATTAVAEQMTATAWVAVGLLVFAELACLVVADRRLGPGLTAVVTGIGVLLPVLGSAGRAPEPTSYGSGVWYVAGALALILLLLWGNRAAAGWVIVGVLVVHTFLWGGVGALASLSVLAMVILLGAVTAARAAIINAEAALDRVSATEREAIAWRTLQDAYHQERQMRLAATAETTGVMLQRIVDAGGRLTALERQECRLLEQTVRDEIRGRRLLTPAIRDQILAHRRRGAVVQVNDDGGLDHEEPAVIDEMLRTVADALNGLTSDRIIIRTLPADSPDAISVVATTIDPVAAALGLDSDDDLVDLWLELPRPGTTPSAPTAQAATALR</sequence>
<evidence type="ECO:0000256" key="1">
    <source>
        <dbReference type="SAM" id="Phobius"/>
    </source>
</evidence>
<organism evidence="2 3">
    <name type="scientific">Amnibacterium soli</name>
    <dbReference type="NCBI Taxonomy" id="1282736"/>
    <lineage>
        <taxon>Bacteria</taxon>
        <taxon>Bacillati</taxon>
        <taxon>Actinomycetota</taxon>
        <taxon>Actinomycetes</taxon>
        <taxon>Micrococcales</taxon>
        <taxon>Microbacteriaceae</taxon>
        <taxon>Amnibacterium</taxon>
    </lineage>
</organism>
<feature type="transmembrane region" description="Helical" evidence="1">
    <location>
        <begin position="62"/>
        <end position="80"/>
    </location>
</feature>
<comment type="caution">
    <text evidence="2">The sequence shown here is derived from an EMBL/GenBank/DDBJ whole genome shotgun (WGS) entry which is preliminary data.</text>
</comment>
<keyword evidence="3" id="KW-1185">Reference proteome</keyword>
<protein>
    <recommendedName>
        <fullName evidence="4">Signal transduction histidine kinase subgroup 3 dimerisation and phosphoacceptor domain-containing protein</fullName>
    </recommendedName>
</protein>
<feature type="transmembrane region" description="Helical" evidence="1">
    <location>
        <begin position="113"/>
        <end position="132"/>
    </location>
</feature>
<feature type="transmembrane region" description="Helical" evidence="1">
    <location>
        <begin position="36"/>
        <end position="55"/>
    </location>
</feature>
<dbReference type="Proteomes" id="UP001500121">
    <property type="component" value="Unassembled WGS sequence"/>
</dbReference>
<keyword evidence="1" id="KW-1133">Transmembrane helix</keyword>
<feature type="transmembrane region" description="Helical" evidence="1">
    <location>
        <begin position="92"/>
        <end position="108"/>
    </location>
</feature>
<feature type="transmembrane region" description="Helical" evidence="1">
    <location>
        <begin position="12"/>
        <end position="30"/>
    </location>
</feature>
<name>A0ABP8ZAE4_9MICO</name>
<keyword evidence="1" id="KW-0472">Membrane</keyword>
<reference evidence="3" key="1">
    <citation type="journal article" date="2019" name="Int. J. Syst. Evol. Microbiol.">
        <title>The Global Catalogue of Microorganisms (GCM) 10K type strain sequencing project: providing services to taxonomists for standard genome sequencing and annotation.</title>
        <authorList>
            <consortium name="The Broad Institute Genomics Platform"/>
            <consortium name="The Broad Institute Genome Sequencing Center for Infectious Disease"/>
            <person name="Wu L."/>
            <person name="Ma J."/>
        </authorList>
    </citation>
    <scope>NUCLEOTIDE SEQUENCE [LARGE SCALE GENOMIC DNA]</scope>
    <source>
        <strain evidence="3">JCM 19015</strain>
    </source>
</reference>
<gene>
    <name evidence="2" type="ORF">GCM10025783_24270</name>
</gene>
<feature type="transmembrane region" description="Helical" evidence="1">
    <location>
        <begin position="138"/>
        <end position="157"/>
    </location>
</feature>
<evidence type="ECO:0008006" key="4">
    <source>
        <dbReference type="Google" id="ProtNLM"/>
    </source>
</evidence>
<proteinExistence type="predicted"/>
<evidence type="ECO:0000313" key="2">
    <source>
        <dbReference type="EMBL" id="GAA4750959.1"/>
    </source>
</evidence>
<accession>A0ABP8ZAE4</accession>